<keyword evidence="2" id="KW-1185">Reference proteome</keyword>
<gene>
    <name evidence="1" type="ORF">GCM10023353_18190</name>
</gene>
<protein>
    <recommendedName>
        <fullName evidence="3">Small CPxCG-related zinc finger protein</fullName>
    </recommendedName>
</protein>
<evidence type="ECO:0008006" key="3">
    <source>
        <dbReference type="Google" id="ProtNLM"/>
    </source>
</evidence>
<organism evidence="1 2">
    <name type="scientific">Tomitella cavernea</name>
    <dbReference type="NCBI Taxonomy" id="1387982"/>
    <lineage>
        <taxon>Bacteria</taxon>
        <taxon>Bacillati</taxon>
        <taxon>Actinomycetota</taxon>
        <taxon>Actinomycetes</taxon>
        <taxon>Mycobacteriales</taxon>
        <taxon>Tomitella</taxon>
    </lineage>
</organism>
<proteinExistence type="predicted"/>
<evidence type="ECO:0000313" key="2">
    <source>
        <dbReference type="Proteomes" id="UP001500839"/>
    </source>
</evidence>
<accession>A0ABP9CMG2</accession>
<name>A0ABP9CMG2_9ACTN</name>
<sequence length="56" mass="6078">MQLRCEKCERAFETHADGMDAAREAGRLNGWSVGDSVQCPSCASTGTAWSARNAWT</sequence>
<reference evidence="2" key="1">
    <citation type="journal article" date="2019" name="Int. J. Syst. Evol. Microbiol.">
        <title>The Global Catalogue of Microorganisms (GCM) 10K type strain sequencing project: providing services to taxonomists for standard genome sequencing and annotation.</title>
        <authorList>
            <consortium name="The Broad Institute Genomics Platform"/>
            <consortium name="The Broad Institute Genome Sequencing Center for Infectious Disease"/>
            <person name="Wu L."/>
            <person name="Ma J."/>
        </authorList>
    </citation>
    <scope>NUCLEOTIDE SEQUENCE [LARGE SCALE GENOMIC DNA]</scope>
    <source>
        <strain evidence="2">JCM 18542</strain>
    </source>
</reference>
<dbReference type="EMBL" id="BAABKQ010000001">
    <property type="protein sequence ID" value="GAA4813558.1"/>
    <property type="molecule type" value="Genomic_DNA"/>
</dbReference>
<comment type="caution">
    <text evidence="1">The sequence shown here is derived from an EMBL/GenBank/DDBJ whole genome shotgun (WGS) entry which is preliminary data.</text>
</comment>
<dbReference type="Proteomes" id="UP001500839">
    <property type="component" value="Unassembled WGS sequence"/>
</dbReference>
<evidence type="ECO:0000313" key="1">
    <source>
        <dbReference type="EMBL" id="GAA4813558.1"/>
    </source>
</evidence>